<dbReference type="InterPro" id="IPR023826">
    <property type="entry name" value="Rhom-like_SP_proteobac"/>
</dbReference>
<dbReference type="Pfam" id="PF01694">
    <property type="entry name" value="Rhomboid"/>
    <property type="match status" value="1"/>
</dbReference>
<dbReference type="GO" id="GO:0016020">
    <property type="term" value="C:membrane"/>
    <property type="evidence" value="ECO:0007669"/>
    <property type="project" value="UniProtKB-SubCell"/>
</dbReference>
<feature type="domain" description="Peptidase S54 rhomboid" evidence="6">
    <location>
        <begin position="48"/>
        <end position="187"/>
    </location>
</feature>
<feature type="transmembrane region" description="Helical" evidence="5">
    <location>
        <begin position="88"/>
        <end position="106"/>
    </location>
</feature>
<organism evidence="7">
    <name type="scientific">hydrothermal vent metagenome</name>
    <dbReference type="NCBI Taxonomy" id="652676"/>
    <lineage>
        <taxon>unclassified sequences</taxon>
        <taxon>metagenomes</taxon>
        <taxon>ecological metagenomes</taxon>
    </lineage>
</organism>
<dbReference type="SUPFAM" id="SSF144091">
    <property type="entry name" value="Rhomboid-like"/>
    <property type="match status" value="1"/>
</dbReference>
<proteinExistence type="predicted"/>
<keyword evidence="3 5" id="KW-1133">Transmembrane helix</keyword>
<protein>
    <recommendedName>
        <fullName evidence="6">Peptidase S54 rhomboid domain-containing protein</fullName>
    </recommendedName>
</protein>
<evidence type="ECO:0000256" key="3">
    <source>
        <dbReference type="ARBA" id="ARBA00022989"/>
    </source>
</evidence>
<dbReference type="AlphaFoldDB" id="A0A3B0X9Y6"/>
<gene>
    <name evidence="7" type="ORF">MNBD_GAMMA08-1726</name>
</gene>
<dbReference type="InterPro" id="IPR022764">
    <property type="entry name" value="Peptidase_S54_rhomboid_dom"/>
</dbReference>
<dbReference type="EMBL" id="UOFH01000182">
    <property type="protein sequence ID" value="VAW61410.1"/>
    <property type="molecule type" value="Genomic_DNA"/>
</dbReference>
<evidence type="ECO:0000256" key="4">
    <source>
        <dbReference type="ARBA" id="ARBA00023136"/>
    </source>
</evidence>
<accession>A0A3B0X9Y6</accession>
<reference evidence="7" key="1">
    <citation type="submission" date="2018-06" db="EMBL/GenBank/DDBJ databases">
        <authorList>
            <person name="Zhirakovskaya E."/>
        </authorList>
    </citation>
    <scope>NUCLEOTIDE SEQUENCE</scope>
</reference>
<name>A0A3B0X9Y6_9ZZZZ</name>
<feature type="transmembrane region" description="Helical" evidence="5">
    <location>
        <begin position="63"/>
        <end position="81"/>
    </location>
</feature>
<keyword evidence="4 5" id="KW-0472">Membrane</keyword>
<evidence type="ECO:0000256" key="1">
    <source>
        <dbReference type="ARBA" id="ARBA00004141"/>
    </source>
</evidence>
<evidence type="ECO:0000259" key="6">
    <source>
        <dbReference type="Pfam" id="PF01694"/>
    </source>
</evidence>
<evidence type="ECO:0000256" key="2">
    <source>
        <dbReference type="ARBA" id="ARBA00022692"/>
    </source>
</evidence>
<feature type="transmembrane region" description="Helical" evidence="5">
    <location>
        <begin position="172"/>
        <end position="188"/>
    </location>
</feature>
<dbReference type="PANTHER" id="PTHR43066">
    <property type="entry name" value="RHOMBOID-RELATED PROTEIN"/>
    <property type="match status" value="1"/>
</dbReference>
<dbReference type="NCBIfam" id="TIGR03902">
    <property type="entry name" value="rhom_GG_sort"/>
    <property type="match status" value="1"/>
</dbReference>
<dbReference type="GO" id="GO:0004252">
    <property type="term" value="F:serine-type endopeptidase activity"/>
    <property type="evidence" value="ECO:0007669"/>
    <property type="project" value="InterPro"/>
</dbReference>
<evidence type="ECO:0000256" key="5">
    <source>
        <dbReference type="SAM" id="Phobius"/>
    </source>
</evidence>
<comment type="subcellular location">
    <subcellularLocation>
        <location evidence="1">Membrane</location>
        <topology evidence="1">Multi-pass membrane protein</topology>
    </subcellularLocation>
</comment>
<dbReference type="InterPro" id="IPR035952">
    <property type="entry name" value="Rhomboid-like_sf"/>
</dbReference>
<evidence type="ECO:0000313" key="7">
    <source>
        <dbReference type="EMBL" id="VAW61410.1"/>
    </source>
</evidence>
<keyword evidence="2 5" id="KW-0812">Transmembrane</keyword>
<sequence>MTQLSSINFLHKLRSYKLWLVLFTLCLLIQTFDLQSVLRFDRQLIVQGQIWRLISAHLTHLNWPHFMLNMAGLSLIAIFFSHYKSTKYWLGALFFIALFCSAGLLLDNQLNKYVGFSGVLHGLFIVGGRWELRRYTLSGVVLLTLIIGKIVWEQMFGALPGSESMVNGRVAINAHLYGGIAGVVYLFRRG</sequence>
<dbReference type="Gene3D" id="1.20.1540.10">
    <property type="entry name" value="Rhomboid-like"/>
    <property type="match status" value="1"/>
</dbReference>